<dbReference type="GO" id="GO:0016301">
    <property type="term" value="F:kinase activity"/>
    <property type="evidence" value="ECO:0007669"/>
    <property type="project" value="UniProtKB-KW"/>
</dbReference>
<gene>
    <name evidence="1" type="ORF">SAMN05421810_101384</name>
</gene>
<organism evidence="1 2">
    <name type="scientific">Amycolatopsis arida</name>
    <dbReference type="NCBI Taxonomy" id="587909"/>
    <lineage>
        <taxon>Bacteria</taxon>
        <taxon>Bacillati</taxon>
        <taxon>Actinomycetota</taxon>
        <taxon>Actinomycetes</taxon>
        <taxon>Pseudonocardiales</taxon>
        <taxon>Pseudonocardiaceae</taxon>
        <taxon>Amycolatopsis</taxon>
    </lineage>
</organism>
<dbReference type="Proteomes" id="UP000198727">
    <property type="component" value="Unassembled WGS sequence"/>
</dbReference>
<keyword evidence="1" id="KW-0808">Transferase</keyword>
<keyword evidence="1" id="KW-0418">Kinase</keyword>
<keyword evidence="2" id="KW-1185">Reference proteome</keyword>
<accession>A0A1I5L2Q0</accession>
<dbReference type="InterPro" id="IPR036890">
    <property type="entry name" value="HATPase_C_sf"/>
</dbReference>
<sequence>MPEERSVGDGAEPGQRVMTVRTRADAEVIPTLRTIGADLAMRLDFDLDAVDDLRMAVDEACSMLLPSAVDGVLTCEYRWAKGRVQVAVEVVVSTPDRVAGDGLGWQLLTALATSVDRTLTPVDGGHRARVELVRECATVAR</sequence>
<protein>
    <submittedName>
        <fullName evidence="1">Serine/threonine-protein kinase RsbW</fullName>
    </submittedName>
</protein>
<dbReference type="RefSeq" id="WP_425319707.1">
    <property type="nucleotide sequence ID" value="NZ_FOWW01000001.1"/>
</dbReference>
<reference evidence="2" key="1">
    <citation type="submission" date="2016-10" db="EMBL/GenBank/DDBJ databases">
        <authorList>
            <person name="Varghese N."/>
            <person name="Submissions S."/>
        </authorList>
    </citation>
    <scope>NUCLEOTIDE SEQUENCE [LARGE SCALE GENOMIC DNA]</scope>
    <source>
        <strain evidence="2">CGMCC 4.5579</strain>
    </source>
</reference>
<dbReference type="EMBL" id="FOWW01000001">
    <property type="protein sequence ID" value="SFO91609.1"/>
    <property type="molecule type" value="Genomic_DNA"/>
</dbReference>
<name>A0A1I5L2Q0_9PSEU</name>
<evidence type="ECO:0000313" key="2">
    <source>
        <dbReference type="Proteomes" id="UP000198727"/>
    </source>
</evidence>
<proteinExistence type="predicted"/>
<dbReference type="AlphaFoldDB" id="A0A1I5L2Q0"/>
<dbReference type="STRING" id="587909.SAMN05421810_101384"/>
<dbReference type="Gene3D" id="3.30.565.10">
    <property type="entry name" value="Histidine kinase-like ATPase, C-terminal domain"/>
    <property type="match status" value="1"/>
</dbReference>
<evidence type="ECO:0000313" key="1">
    <source>
        <dbReference type="EMBL" id="SFO91609.1"/>
    </source>
</evidence>